<evidence type="ECO:0000313" key="3">
    <source>
        <dbReference type="Proteomes" id="UP001303473"/>
    </source>
</evidence>
<proteinExistence type="predicted"/>
<feature type="chain" id="PRO_5042840554" description="Secreted protein" evidence="1">
    <location>
        <begin position="29"/>
        <end position="132"/>
    </location>
</feature>
<evidence type="ECO:0000313" key="2">
    <source>
        <dbReference type="EMBL" id="KAK3943902.1"/>
    </source>
</evidence>
<name>A0AAN6NHR1_9PEZI</name>
<comment type="caution">
    <text evidence="2">The sequence shown here is derived from an EMBL/GenBank/DDBJ whole genome shotgun (WGS) entry which is preliminary data.</text>
</comment>
<reference evidence="3" key="1">
    <citation type="journal article" date="2023" name="Mol. Phylogenet. Evol.">
        <title>Genome-scale phylogeny and comparative genomics of the fungal order Sordariales.</title>
        <authorList>
            <person name="Hensen N."/>
            <person name="Bonometti L."/>
            <person name="Westerberg I."/>
            <person name="Brannstrom I.O."/>
            <person name="Guillou S."/>
            <person name="Cros-Aarteil S."/>
            <person name="Calhoun S."/>
            <person name="Haridas S."/>
            <person name="Kuo A."/>
            <person name="Mondo S."/>
            <person name="Pangilinan J."/>
            <person name="Riley R."/>
            <person name="LaButti K."/>
            <person name="Andreopoulos B."/>
            <person name="Lipzen A."/>
            <person name="Chen C."/>
            <person name="Yan M."/>
            <person name="Daum C."/>
            <person name="Ng V."/>
            <person name="Clum A."/>
            <person name="Steindorff A."/>
            <person name="Ohm R.A."/>
            <person name="Martin F."/>
            <person name="Silar P."/>
            <person name="Natvig D.O."/>
            <person name="Lalanne C."/>
            <person name="Gautier V."/>
            <person name="Ament-Velasquez S.L."/>
            <person name="Kruys A."/>
            <person name="Hutchinson M.I."/>
            <person name="Powell A.J."/>
            <person name="Barry K."/>
            <person name="Miller A.N."/>
            <person name="Grigoriev I.V."/>
            <person name="Debuchy R."/>
            <person name="Gladieux P."/>
            <person name="Hiltunen Thoren M."/>
            <person name="Johannesson H."/>
        </authorList>
    </citation>
    <scope>NUCLEOTIDE SEQUENCE [LARGE SCALE GENOMIC DNA]</scope>
    <source>
        <strain evidence="3">CBS 340.73</strain>
    </source>
</reference>
<evidence type="ECO:0008006" key="4">
    <source>
        <dbReference type="Google" id="ProtNLM"/>
    </source>
</evidence>
<keyword evidence="3" id="KW-1185">Reference proteome</keyword>
<feature type="signal peptide" evidence="1">
    <location>
        <begin position="1"/>
        <end position="28"/>
    </location>
</feature>
<dbReference type="Proteomes" id="UP001303473">
    <property type="component" value="Unassembled WGS sequence"/>
</dbReference>
<keyword evidence="1" id="KW-0732">Signal</keyword>
<dbReference type="AlphaFoldDB" id="A0AAN6NHR1"/>
<sequence length="132" mass="14660">MFSCPKHSALVRLLLLQLSSLLHKPIEHDEIPGPAQQKRTARSKTQISAVSFPISRKVPATNRQKTSYVRARYGCIQLGASDTKHFNSLLISPMPLVPTIIVVTKRYTTVFAAKPRNLAHPTSVTVKFTNTP</sequence>
<evidence type="ECO:0000256" key="1">
    <source>
        <dbReference type="SAM" id="SignalP"/>
    </source>
</evidence>
<dbReference type="EMBL" id="MU853762">
    <property type="protein sequence ID" value="KAK3943902.1"/>
    <property type="molecule type" value="Genomic_DNA"/>
</dbReference>
<accession>A0AAN6NHR1</accession>
<protein>
    <recommendedName>
        <fullName evidence="4">Secreted protein</fullName>
    </recommendedName>
</protein>
<organism evidence="2 3">
    <name type="scientific">Diplogelasinospora grovesii</name>
    <dbReference type="NCBI Taxonomy" id="303347"/>
    <lineage>
        <taxon>Eukaryota</taxon>
        <taxon>Fungi</taxon>
        <taxon>Dikarya</taxon>
        <taxon>Ascomycota</taxon>
        <taxon>Pezizomycotina</taxon>
        <taxon>Sordariomycetes</taxon>
        <taxon>Sordariomycetidae</taxon>
        <taxon>Sordariales</taxon>
        <taxon>Diplogelasinosporaceae</taxon>
        <taxon>Diplogelasinospora</taxon>
    </lineage>
</organism>
<gene>
    <name evidence="2" type="ORF">QBC46DRAFT_13365</name>
</gene>